<dbReference type="InterPro" id="IPR003594">
    <property type="entry name" value="HATPase_dom"/>
</dbReference>
<dbReference type="FunFam" id="1.10.287.130:FF:000003">
    <property type="entry name" value="Histidine kinase"/>
    <property type="match status" value="1"/>
</dbReference>
<keyword evidence="9" id="KW-0547">Nucleotide-binding</keyword>
<keyword evidence="29" id="KW-1185">Reference proteome</keyword>
<dbReference type="Gene3D" id="3.30.565.10">
    <property type="entry name" value="Histidine kinase-like ATPase, C-terminal domain"/>
    <property type="match status" value="1"/>
</dbReference>
<sequence>MRLTRSKFSYNVWITAALILLLGLAFAIYGMLEKQVDSTFEARHRSILLANELRQSSDDLTRMVRTYVLTRDKRYKEHYQALLDIRDGRRGRPVEYPGIYWDLVDTNPERLSSTPGPATPLLDLMRDAGFTEAELKKLAEAKANSDGLTRAEFNAMQWIEAQGPDAARLHEQAQQVLFDEDYHRAKAAIMAPIAEFDRMVSERTLAAVREAQRKALLVRILCALLGLGLMAMLMRTHKTLKTTLGDSVDVVSEHIHRLGRLDFSRTIMVGAQQQESVLGWLAQTQAKLRENERERQQYASAQQDREDLINHIIESSPLSFMLSDRSGRVLMVNQAYYQYFGVNKAELGSLMAQEFYVDKQQRQILLDTLRRDGVVVNAEVHFRRRDGGDFWVYLSLSALQQAGKDLMCGWCVDITDHKLAQENLQRAKELADEAAQSKSLFLANMSHEIRTPMNAVIGLSELMSRTELNPRQRDYLDKIKHSGQHLLGILNDILDFSKVESGMLVAEQLSFELETVMQNLANLISQKAQDKGLELIFHIATDVPPRLRGDPLRLGQILINYANNAIKFTEHGEINISVTVQQPASGPADPITLRFEVRDTGVGLSPEQMSRLFQSFSQADSSTTRKYGGTGLGLAISKRLAELMGGQAGVHSAPDMGATFWFSAQLGVEAAVDSPAQAPARLEACRALVVDDNSNAAEVLQQMLEDLGLRVASCPSGKAALLALDQAAQEQIPFELVLLDWQMPEMDGIQTATRIRERNYARPPLQIMVTAHGREDVYEQARAAGIGEVLHKPVTPTMLLATLNRLLSPSSRLPAGPPGANEAEAALQRLLAPLRGARLLLVEDNELNQQVASELLEDAGFVVEIAGDGCQALESLGKQRYDLVLMDMQMPVMDGVTATREIRRLGQHPHLPILAMTANAMQADRDRCLDAGMNDFLSKPIEPSELWSALARWIQPRGELGQPRASLPRNVFDAGGLVRAEPRGQAELPSHIDGIDLSLGLRRLNGKTSLYLELLQKFMQSRRQALLELRQLLRQGNREDAERLSHTLKGLAGNIGATDLQTAMAAVEAALRQDSPGSELGPLLELAELQHERVIAGISQALPPNAPPAQRQAASPGADPPASAQLMQAAAHQMAEALAQDSTEALDIFSQHQASLQALLGGRLQAFQAALGEFNFGQALALLNQARADSGKM</sequence>
<keyword evidence="15 22" id="KW-0472">Membrane</keyword>
<proteinExistence type="predicted"/>
<feature type="coiled-coil region" evidence="20">
    <location>
        <begin position="281"/>
        <end position="311"/>
    </location>
</feature>
<dbReference type="SUPFAM" id="SSF52172">
    <property type="entry name" value="CheY-like"/>
    <property type="match status" value="2"/>
</dbReference>
<evidence type="ECO:0000256" key="18">
    <source>
        <dbReference type="PROSITE-ProRule" id="PRU00110"/>
    </source>
</evidence>
<organism evidence="28 29">
    <name type="scientific">Roseateles oligotrophus</name>
    <dbReference type="NCBI Taxonomy" id="1769250"/>
    <lineage>
        <taxon>Bacteria</taxon>
        <taxon>Pseudomonadati</taxon>
        <taxon>Pseudomonadota</taxon>
        <taxon>Betaproteobacteria</taxon>
        <taxon>Burkholderiales</taxon>
        <taxon>Sphaerotilaceae</taxon>
        <taxon>Roseateles</taxon>
    </lineage>
</organism>
<dbReference type="CDD" id="cd16922">
    <property type="entry name" value="HATPase_EvgS-ArcB-TorS-like"/>
    <property type="match status" value="1"/>
</dbReference>
<comment type="catalytic activity">
    <reaction evidence="1">
        <text>ATP + protein L-histidine = ADP + protein N-phospho-L-histidine.</text>
        <dbReference type="EC" id="2.7.13.3"/>
    </reaction>
</comment>
<dbReference type="PROSITE" id="PS50894">
    <property type="entry name" value="HPT"/>
    <property type="match status" value="1"/>
</dbReference>
<dbReference type="SUPFAM" id="SSF55874">
    <property type="entry name" value="ATPase domain of HSP90 chaperone/DNA topoisomerase II/histidine kinase"/>
    <property type="match status" value="1"/>
</dbReference>
<dbReference type="GO" id="GO:0005886">
    <property type="term" value="C:plasma membrane"/>
    <property type="evidence" value="ECO:0007669"/>
    <property type="project" value="UniProtKB-SubCell"/>
</dbReference>
<keyword evidence="7 22" id="KW-0812">Transmembrane</keyword>
<evidence type="ECO:0000256" key="15">
    <source>
        <dbReference type="ARBA" id="ARBA00023136"/>
    </source>
</evidence>
<dbReference type="PROSITE" id="PS50109">
    <property type="entry name" value="HIS_KIN"/>
    <property type="match status" value="1"/>
</dbReference>
<dbReference type="CDD" id="cd00082">
    <property type="entry name" value="HisKA"/>
    <property type="match status" value="1"/>
</dbReference>
<dbReference type="RefSeq" id="WP_184299191.1">
    <property type="nucleotide sequence ID" value="NZ_JACHLP010000004.1"/>
</dbReference>
<keyword evidence="10" id="KW-0418">Kinase</keyword>
<dbReference type="Gene3D" id="3.40.50.2300">
    <property type="match status" value="2"/>
</dbReference>
<evidence type="ECO:0000256" key="2">
    <source>
        <dbReference type="ARBA" id="ARBA00004651"/>
    </source>
</evidence>
<dbReference type="Pfam" id="PF13426">
    <property type="entry name" value="PAS_9"/>
    <property type="match status" value="1"/>
</dbReference>
<evidence type="ECO:0000256" key="3">
    <source>
        <dbReference type="ARBA" id="ARBA00012438"/>
    </source>
</evidence>
<name>A0A840LA89_9BURK</name>
<dbReference type="Pfam" id="PF00072">
    <property type="entry name" value="Response_reg"/>
    <property type="match status" value="2"/>
</dbReference>
<gene>
    <name evidence="28" type="ORF">HNP55_002208</name>
</gene>
<feature type="modified residue" description="Phosphohistidine" evidence="18">
    <location>
        <position position="1046"/>
    </location>
</feature>
<dbReference type="InterPro" id="IPR000014">
    <property type="entry name" value="PAS"/>
</dbReference>
<keyword evidence="4" id="KW-1003">Cell membrane</keyword>
<dbReference type="PROSITE" id="PS50113">
    <property type="entry name" value="PAC"/>
    <property type="match status" value="1"/>
</dbReference>
<dbReference type="CDD" id="cd17546">
    <property type="entry name" value="REC_hyHK_CKI1_RcsC-like"/>
    <property type="match status" value="2"/>
</dbReference>
<dbReference type="InterPro" id="IPR036097">
    <property type="entry name" value="HisK_dim/P_sf"/>
</dbReference>
<feature type="domain" description="HPt" evidence="27">
    <location>
        <begin position="1007"/>
        <end position="1101"/>
    </location>
</feature>
<keyword evidence="11" id="KW-0067">ATP-binding</keyword>
<keyword evidence="20" id="KW-0175">Coiled coil</keyword>
<evidence type="ECO:0000256" key="7">
    <source>
        <dbReference type="ARBA" id="ARBA00022692"/>
    </source>
</evidence>
<dbReference type="SMART" id="SM00387">
    <property type="entry name" value="HATPase_c"/>
    <property type="match status" value="1"/>
</dbReference>
<dbReference type="SUPFAM" id="SSF55785">
    <property type="entry name" value="PYP-like sensor domain (PAS domain)"/>
    <property type="match status" value="1"/>
</dbReference>
<feature type="region of interest" description="Disordered" evidence="21">
    <location>
        <begin position="1103"/>
        <end position="1122"/>
    </location>
</feature>
<evidence type="ECO:0000259" key="27">
    <source>
        <dbReference type="PROSITE" id="PS50894"/>
    </source>
</evidence>
<dbReference type="InterPro" id="IPR005467">
    <property type="entry name" value="His_kinase_dom"/>
</dbReference>
<evidence type="ECO:0000259" key="26">
    <source>
        <dbReference type="PROSITE" id="PS50113"/>
    </source>
</evidence>
<dbReference type="InterPro" id="IPR036641">
    <property type="entry name" value="HPT_dom_sf"/>
</dbReference>
<evidence type="ECO:0000256" key="21">
    <source>
        <dbReference type="SAM" id="MobiDB-lite"/>
    </source>
</evidence>
<evidence type="ECO:0000313" key="29">
    <source>
        <dbReference type="Proteomes" id="UP000562027"/>
    </source>
</evidence>
<dbReference type="AlphaFoldDB" id="A0A840LA89"/>
<feature type="domain" description="Histidine kinase" evidence="23">
    <location>
        <begin position="444"/>
        <end position="668"/>
    </location>
</feature>
<dbReference type="InterPro" id="IPR001789">
    <property type="entry name" value="Sig_transdc_resp-reg_receiver"/>
</dbReference>
<feature type="modified residue" description="4-aspartylphosphate" evidence="19">
    <location>
        <position position="887"/>
    </location>
</feature>
<reference evidence="28 29" key="1">
    <citation type="submission" date="2020-08" db="EMBL/GenBank/DDBJ databases">
        <title>Functional genomics of gut bacteria from endangered species of beetles.</title>
        <authorList>
            <person name="Carlos-Shanley C."/>
        </authorList>
    </citation>
    <scope>NUCLEOTIDE SEQUENCE [LARGE SCALE GENOMIC DNA]</scope>
    <source>
        <strain evidence="28 29">S00239</strain>
    </source>
</reference>
<comment type="subcellular location">
    <subcellularLocation>
        <location evidence="2">Cell membrane</location>
        <topology evidence="2">Multi-pass membrane protein</topology>
    </subcellularLocation>
</comment>
<dbReference type="Gene3D" id="1.10.287.130">
    <property type="match status" value="1"/>
</dbReference>
<evidence type="ECO:0000256" key="4">
    <source>
        <dbReference type="ARBA" id="ARBA00022475"/>
    </source>
</evidence>
<comment type="caution">
    <text evidence="28">The sequence shown here is derived from an EMBL/GenBank/DDBJ whole genome shotgun (WGS) entry which is preliminary data.</text>
</comment>
<dbReference type="InterPro" id="IPR004358">
    <property type="entry name" value="Sig_transdc_His_kin-like_C"/>
</dbReference>
<evidence type="ECO:0000313" key="28">
    <source>
        <dbReference type="EMBL" id="MBB4843685.1"/>
    </source>
</evidence>
<evidence type="ECO:0000256" key="19">
    <source>
        <dbReference type="PROSITE-ProRule" id="PRU00169"/>
    </source>
</evidence>
<keyword evidence="8" id="KW-0732">Signal</keyword>
<dbReference type="Pfam" id="PF01627">
    <property type="entry name" value="Hpt"/>
    <property type="match status" value="1"/>
</dbReference>
<dbReference type="PROSITE" id="PS50110">
    <property type="entry name" value="RESPONSE_REGULATORY"/>
    <property type="match status" value="2"/>
</dbReference>
<evidence type="ECO:0000256" key="13">
    <source>
        <dbReference type="ARBA" id="ARBA00023012"/>
    </source>
</evidence>
<keyword evidence="5 19" id="KW-0597">Phosphoprotein</keyword>
<dbReference type="GO" id="GO:0000155">
    <property type="term" value="F:phosphorelay sensor kinase activity"/>
    <property type="evidence" value="ECO:0007669"/>
    <property type="project" value="InterPro"/>
</dbReference>
<comment type="function">
    <text evidence="16">Member of the two-component regulatory system BvgS/BvgA. Phosphorylates BvgA via a four-step phosphorelay in response to environmental signals.</text>
</comment>
<dbReference type="Pfam" id="PF00512">
    <property type="entry name" value="HisKA"/>
    <property type="match status" value="1"/>
</dbReference>
<evidence type="ECO:0000259" key="24">
    <source>
        <dbReference type="PROSITE" id="PS50110"/>
    </source>
</evidence>
<feature type="modified residue" description="4-aspartylphosphate" evidence="19">
    <location>
        <position position="740"/>
    </location>
</feature>
<evidence type="ECO:0000259" key="23">
    <source>
        <dbReference type="PROSITE" id="PS50109"/>
    </source>
</evidence>
<dbReference type="EMBL" id="JACHLP010000004">
    <property type="protein sequence ID" value="MBB4843685.1"/>
    <property type="molecule type" value="Genomic_DNA"/>
</dbReference>
<evidence type="ECO:0000256" key="8">
    <source>
        <dbReference type="ARBA" id="ARBA00022729"/>
    </source>
</evidence>
<evidence type="ECO:0000256" key="6">
    <source>
        <dbReference type="ARBA" id="ARBA00022679"/>
    </source>
</evidence>
<feature type="domain" description="Response regulatory" evidence="24">
    <location>
        <begin position="686"/>
        <end position="807"/>
    </location>
</feature>
<evidence type="ECO:0000256" key="14">
    <source>
        <dbReference type="ARBA" id="ARBA00023026"/>
    </source>
</evidence>
<dbReference type="InterPro" id="IPR003661">
    <property type="entry name" value="HisK_dim/P_dom"/>
</dbReference>
<dbReference type="SMART" id="SM00388">
    <property type="entry name" value="HisKA"/>
    <property type="match status" value="1"/>
</dbReference>
<feature type="transmembrane region" description="Helical" evidence="22">
    <location>
        <begin position="12"/>
        <end position="32"/>
    </location>
</feature>
<dbReference type="InterPro" id="IPR036890">
    <property type="entry name" value="HATPase_C_sf"/>
</dbReference>
<dbReference type="PRINTS" id="PR00344">
    <property type="entry name" value="BCTRLSENSOR"/>
</dbReference>
<dbReference type="PROSITE" id="PS50112">
    <property type="entry name" value="PAS"/>
    <property type="match status" value="1"/>
</dbReference>
<evidence type="ECO:0000256" key="12">
    <source>
        <dbReference type="ARBA" id="ARBA00022989"/>
    </source>
</evidence>
<feature type="domain" description="PAC" evidence="26">
    <location>
        <begin position="376"/>
        <end position="426"/>
    </location>
</feature>
<dbReference type="SMART" id="SM00073">
    <property type="entry name" value="HPT"/>
    <property type="match status" value="1"/>
</dbReference>
<protein>
    <recommendedName>
        <fullName evidence="17">Virulence sensor protein BvgS</fullName>
        <ecNumber evidence="3">2.7.13.3</ecNumber>
    </recommendedName>
</protein>
<keyword evidence="12 22" id="KW-1133">Transmembrane helix</keyword>
<evidence type="ECO:0000256" key="16">
    <source>
        <dbReference type="ARBA" id="ARBA00058004"/>
    </source>
</evidence>
<dbReference type="SMART" id="SM00448">
    <property type="entry name" value="REC"/>
    <property type="match status" value="2"/>
</dbReference>
<dbReference type="GO" id="GO:0005524">
    <property type="term" value="F:ATP binding"/>
    <property type="evidence" value="ECO:0007669"/>
    <property type="project" value="UniProtKB-KW"/>
</dbReference>
<evidence type="ECO:0000256" key="9">
    <source>
        <dbReference type="ARBA" id="ARBA00022741"/>
    </source>
</evidence>
<dbReference type="CDD" id="cd00130">
    <property type="entry name" value="PAS"/>
    <property type="match status" value="1"/>
</dbReference>
<feature type="transmembrane region" description="Helical" evidence="22">
    <location>
        <begin position="216"/>
        <end position="234"/>
    </location>
</feature>
<evidence type="ECO:0000256" key="10">
    <source>
        <dbReference type="ARBA" id="ARBA00022777"/>
    </source>
</evidence>
<keyword evidence="13" id="KW-0902">Two-component regulatory system</keyword>
<evidence type="ECO:0000256" key="20">
    <source>
        <dbReference type="SAM" id="Coils"/>
    </source>
</evidence>
<dbReference type="Pfam" id="PF02518">
    <property type="entry name" value="HATPase_c"/>
    <property type="match status" value="1"/>
</dbReference>
<keyword evidence="6" id="KW-0808">Transferase</keyword>
<accession>A0A840LA89</accession>
<evidence type="ECO:0000259" key="25">
    <source>
        <dbReference type="PROSITE" id="PS50112"/>
    </source>
</evidence>
<feature type="domain" description="Response regulatory" evidence="24">
    <location>
        <begin position="838"/>
        <end position="954"/>
    </location>
</feature>
<dbReference type="InterPro" id="IPR000700">
    <property type="entry name" value="PAS-assoc_C"/>
</dbReference>
<dbReference type="PANTHER" id="PTHR45339:SF1">
    <property type="entry name" value="HYBRID SIGNAL TRANSDUCTION HISTIDINE KINASE J"/>
    <property type="match status" value="1"/>
</dbReference>
<dbReference type="PANTHER" id="PTHR45339">
    <property type="entry name" value="HYBRID SIGNAL TRANSDUCTION HISTIDINE KINASE J"/>
    <property type="match status" value="1"/>
</dbReference>
<dbReference type="SUPFAM" id="SSF47384">
    <property type="entry name" value="Homodimeric domain of signal transducing histidine kinase"/>
    <property type="match status" value="1"/>
</dbReference>
<dbReference type="InterPro" id="IPR035965">
    <property type="entry name" value="PAS-like_dom_sf"/>
</dbReference>
<keyword evidence="14" id="KW-0843">Virulence</keyword>
<evidence type="ECO:0000256" key="11">
    <source>
        <dbReference type="ARBA" id="ARBA00022840"/>
    </source>
</evidence>
<dbReference type="InterPro" id="IPR008207">
    <property type="entry name" value="Sig_transdc_His_kin_Hpt_dom"/>
</dbReference>
<evidence type="ECO:0000256" key="5">
    <source>
        <dbReference type="ARBA" id="ARBA00022553"/>
    </source>
</evidence>
<evidence type="ECO:0000256" key="22">
    <source>
        <dbReference type="SAM" id="Phobius"/>
    </source>
</evidence>
<dbReference type="InterPro" id="IPR011006">
    <property type="entry name" value="CheY-like_superfamily"/>
</dbReference>
<dbReference type="NCBIfam" id="TIGR00229">
    <property type="entry name" value="sensory_box"/>
    <property type="match status" value="1"/>
</dbReference>
<dbReference type="Gene3D" id="1.20.120.160">
    <property type="entry name" value="HPT domain"/>
    <property type="match status" value="1"/>
</dbReference>
<dbReference type="Gene3D" id="3.30.450.20">
    <property type="entry name" value="PAS domain"/>
    <property type="match status" value="1"/>
</dbReference>
<evidence type="ECO:0000256" key="17">
    <source>
        <dbReference type="ARBA" id="ARBA00070152"/>
    </source>
</evidence>
<evidence type="ECO:0000256" key="1">
    <source>
        <dbReference type="ARBA" id="ARBA00000085"/>
    </source>
</evidence>
<dbReference type="EC" id="2.7.13.3" evidence="3"/>
<dbReference type="SUPFAM" id="SSF47226">
    <property type="entry name" value="Histidine-containing phosphotransfer domain, HPT domain"/>
    <property type="match status" value="1"/>
</dbReference>
<feature type="domain" description="PAS" evidence="25">
    <location>
        <begin position="305"/>
        <end position="347"/>
    </location>
</feature>
<dbReference type="FunFam" id="3.30.565.10:FF:000010">
    <property type="entry name" value="Sensor histidine kinase RcsC"/>
    <property type="match status" value="1"/>
</dbReference>
<dbReference type="Proteomes" id="UP000562027">
    <property type="component" value="Unassembled WGS sequence"/>
</dbReference>